<feature type="compositionally biased region" description="Basic residues" evidence="1">
    <location>
        <begin position="49"/>
        <end position="65"/>
    </location>
</feature>
<evidence type="ECO:0000313" key="2">
    <source>
        <dbReference type="EMBL" id="CAE0050312.1"/>
    </source>
</evidence>
<dbReference type="AlphaFoldDB" id="A0A7S3EEZ3"/>
<name>A0A7S3EEZ3_9RHOD</name>
<sequence length="105" mass="11640">MHTTSEPSPSEADAHSSTVPPVDILEIPRKALQDGTDRSPARPPPPIHHFLRSHPERHHRPHHRTPTVQHTTSQNSLSNEMKAQKPPIVVHSFLTSTSSPTPPPE</sequence>
<dbReference type="EMBL" id="HBHW01023830">
    <property type="protein sequence ID" value="CAE0050312.1"/>
    <property type="molecule type" value="Transcribed_RNA"/>
</dbReference>
<feature type="compositionally biased region" description="Basic and acidic residues" evidence="1">
    <location>
        <begin position="26"/>
        <end position="40"/>
    </location>
</feature>
<evidence type="ECO:0000256" key="1">
    <source>
        <dbReference type="SAM" id="MobiDB-lite"/>
    </source>
</evidence>
<organism evidence="2">
    <name type="scientific">Rhodosorus marinus</name>
    <dbReference type="NCBI Taxonomy" id="101924"/>
    <lineage>
        <taxon>Eukaryota</taxon>
        <taxon>Rhodophyta</taxon>
        <taxon>Stylonematophyceae</taxon>
        <taxon>Stylonematales</taxon>
        <taxon>Stylonemataceae</taxon>
        <taxon>Rhodosorus</taxon>
    </lineage>
</organism>
<accession>A0A7S3EEZ3</accession>
<feature type="region of interest" description="Disordered" evidence="1">
    <location>
        <begin position="1"/>
        <end position="105"/>
    </location>
</feature>
<proteinExistence type="predicted"/>
<gene>
    <name evidence="2" type="ORF">RMAR00112_LOCUS18311</name>
</gene>
<protein>
    <submittedName>
        <fullName evidence="2">Uncharacterized protein</fullName>
    </submittedName>
</protein>
<reference evidence="2" key="1">
    <citation type="submission" date="2021-01" db="EMBL/GenBank/DDBJ databases">
        <authorList>
            <person name="Corre E."/>
            <person name="Pelletier E."/>
            <person name="Niang G."/>
            <person name="Scheremetjew M."/>
            <person name="Finn R."/>
            <person name="Kale V."/>
            <person name="Holt S."/>
            <person name="Cochrane G."/>
            <person name="Meng A."/>
            <person name="Brown T."/>
            <person name="Cohen L."/>
        </authorList>
    </citation>
    <scope>NUCLEOTIDE SEQUENCE</scope>
    <source>
        <strain evidence="2">CCMP 769</strain>
    </source>
</reference>